<accession>A0A1D9NYY2</accession>
<proteinExistence type="predicted"/>
<organism evidence="2 3">
    <name type="scientific">Butyrivibrio hungatei</name>
    <dbReference type="NCBI Taxonomy" id="185008"/>
    <lineage>
        <taxon>Bacteria</taxon>
        <taxon>Bacillati</taxon>
        <taxon>Bacillota</taxon>
        <taxon>Clostridia</taxon>
        <taxon>Lachnospirales</taxon>
        <taxon>Lachnospiraceae</taxon>
        <taxon>Butyrivibrio</taxon>
    </lineage>
</organism>
<dbReference type="KEGG" id="bhu:bhn_I0466"/>
<dbReference type="Proteomes" id="UP000179284">
    <property type="component" value="Chromosome I"/>
</dbReference>
<dbReference type="CDD" id="cd03811">
    <property type="entry name" value="GT4_GT28_WabH-like"/>
    <property type="match status" value="1"/>
</dbReference>
<dbReference type="PANTHER" id="PTHR12526">
    <property type="entry name" value="GLYCOSYLTRANSFERASE"/>
    <property type="match status" value="1"/>
</dbReference>
<dbReference type="SUPFAM" id="SSF53756">
    <property type="entry name" value="UDP-Glycosyltransferase/glycogen phosphorylase"/>
    <property type="match status" value="1"/>
</dbReference>
<dbReference type="GO" id="GO:0016757">
    <property type="term" value="F:glycosyltransferase activity"/>
    <property type="evidence" value="ECO:0007669"/>
    <property type="project" value="InterPro"/>
</dbReference>
<keyword evidence="3" id="KW-1185">Reference proteome</keyword>
<dbReference type="OrthoDB" id="9762705at2"/>
<sequence length="394" mass="45309">MNILFIIDSLTGGGAEKVTSVLANQISHNENNKVYVLVDERNKDEYYIDSRVTIISVEKIHHKNMILRILQVLRKIFIISVTKKKYRIQTSIAMLPVASFYNTITRSGEKIINSTRIKLSASDYPQHILQIVRYAIKKADINVAVSNSVRRDILQMLSIDSKRIITIYNPCDIEDIKQKCIQEIEIKLNTLFDKWDFTFVTHGRVTLQKGQWHLIRVIRSLVEKGYNVGLVILGEGELSDKIINIIHEFDLENNVILLGRKINPYKYLYKANVYLFGSLYEGFPNALLDAMALGLPIISSDGESGIRELLAPSTDCDYVTTTIEYAEFGIIIPRFTSEISYDIELDSSEKMMETAIINMMTSNDLMDKYKQKSIERARDYNLNKIVNQWMEIIE</sequence>
<dbReference type="Pfam" id="PF00534">
    <property type="entry name" value="Glycos_transf_1"/>
    <property type="match status" value="1"/>
</dbReference>
<evidence type="ECO:0000313" key="2">
    <source>
        <dbReference type="EMBL" id="AOZ95500.1"/>
    </source>
</evidence>
<evidence type="ECO:0000259" key="1">
    <source>
        <dbReference type="Pfam" id="PF00534"/>
    </source>
</evidence>
<name>A0A1D9NYY2_9FIRM</name>
<keyword evidence="2" id="KW-0808">Transferase</keyword>
<feature type="domain" description="Glycosyl transferase family 1" evidence="1">
    <location>
        <begin position="191"/>
        <end position="312"/>
    </location>
</feature>
<dbReference type="InterPro" id="IPR001296">
    <property type="entry name" value="Glyco_trans_1"/>
</dbReference>
<dbReference type="Gene3D" id="3.40.50.2000">
    <property type="entry name" value="Glycogen Phosphorylase B"/>
    <property type="match status" value="2"/>
</dbReference>
<dbReference type="AlphaFoldDB" id="A0A1D9NYY2"/>
<evidence type="ECO:0000313" key="3">
    <source>
        <dbReference type="Proteomes" id="UP000179284"/>
    </source>
</evidence>
<dbReference type="RefSeq" id="WP_071175273.1">
    <property type="nucleotide sequence ID" value="NZ_CP017831.1"/>
</dbReference>
<dbReference type="EMBL" id="CP017831">
    <property type="protein sequence ID" value="AOZ95500.1"/>
    <property type="molecule type" value="Genomic_DNA"/>
</dbReference>
<protein>
    <submittedName>
        <fullName evidence="2">Glycosyl transferase GT4 family</fullName>
    </submittedName>
</protein>
<gene>
    <name evidence="2" type="ORF">bhn_I0466</name>
</gene>
<reference evidence="3" key="1">
    <citation type="submission" date="2016-10" db="EMBL/GenBank/DDBJ databases">
        <title>The complete genome sequence of the rumen bacterium Butyrivibrio hungatei MB2003.</title>
        <authorList>
            <person name="Palevich N."/>
            <person name="Kelly W.J."/>
            <person name="Leahy S.C."/>
            <person name="Altermann E."/>
            <person name="Rakonjac J."/>
            <person name="Attwood G.T."/>
        </authorList>
    </citation>
    <scope>NUCLEOTIDE SEQUENCE [LARGE SCALE GENOMIC DNA]</scope>
    <source>
        <strain evidence="3">MB2003</strain>
    </source>
</reference>
<dbReference type="PANTHER" id="PTHR12526:SF630">
    <property type="entry name" value="GLYCOSYLTRANSFERASE"/>
    <property type="match status" value="1"/>
</dbReference>